<feature type="domain" description="Solute-binding protein family 5" evidence="5">
    <location>
        <begin position="102"/>
        <end position="470"/>
    </location>
</feature>
<dbReference type="PIRSF" id="PIRSF002741">
    <property type="entry name" value="MppA"/>
    <property type="match status" value="1"/>
</dbReference>
<keyword evidence="3" id="KW-0732">Signal</keyword>
<gene>
    <name evidence="6" type="ORF">ENT43_01180</name>
</gene>
<keyword evidence="4" id="KW-1133">Transmembrane helix</keyword>
<dbReference type="Gene3D" id="3.90.76.10">
    <property type="entry name" value="Dipeptide-binding Protein, Domain 1"/>
    <property type="match status" value="1"/>
</dbReference>
<keyword evidence="2" id="KW-0813">Transport</keyword>
<organism evidence="6">
    <name type="scientific">candidate division CPR3 bacterium</name>
    <dbReference type="NCBI Taxonomy" id="2268181"/>
    <lineage>
        <taxon>Bacteria</taxon>
        <taxon>Bacteria division CPR3</taxon>
    </lineage>
</organism>
<dbReference type="GO" id="GO:1904680">
    <property type="term" value="F:peptide transmembrane transporter activity"/>
    <property type="evidence" value="ECO:0007669"/>
    <property type="project" value="TreeGrafter"/>
</dbReference>
<evidence type="ECO:0000259" key="5">
    <source>
        <dbReference type="Pfam" id="PF00496"/>
    </source>
</evidence>
<keyword evidence="4" id="KW-0472">Membrane</keyword>
<evidence type="ECO:0000256" key="4">
    <source>
        <dbReference type="SAM" id="Phobius"/>
    </source>
</evidence>
<dbReference type="InterPro" id="IPR030678">
    <property type="entry name" value="Peptide/Ni-bd"/>
</dbReference>
<sequence>MKLVFGKYIGLFLKILWQKLALFEKITVIFLVFVLFLNIFGAFDFLYKSSESNQIPLKGGVIVEGVLGQPKFINPLYTKNEADKLLSSLIFSGLVGYNKQREIIPSLAERWEVSEDKKQYKFFLKKDVRWQDGDSFDANDIVYTWKVINDNDYNEGLKNIWSGIGLEKIDDHTIIFNLPKVYPLFLENLTIGILPSHLWSDIQVKDFSLSSLNINAIGTGPYKITKVSKDKESKITSIKMESNKYFPLGEPYLEGLEIKFYDTKESLIKGYKAREFSSFGMYASESPEISEIKKGFTNNNINLPQYVALFFNTKRSTILADKVVRQALIYATDKNKINEIANYGAGVVIDSPILPGYIGYNNEIKKYDFDIKAAGSILSQAGFSDQNNDGIKEKDGNNIVFEMVVPDDPQFLRVADEISSQWLKIGIKLKIIKADSSSLEKDYITTKKFDILILGENIGADPDPYSYWHSSQSVSPGLNIAQFENGEVDKLLEEARQSVDTNIRIKNYKKFQEIIADELPAIFLYQPVYIYKIYDRVKGVDLSGINNTWDRFYNINHWYVKYR</sequence>
<proteinExistence type="inferred from homology"/>
<dbReference type="AlphaFoldDB" id="A0A7C4LZL7"/>
<keyword evidence="4" id="KW-0812">Transmembrane</keyword>
<dbReference type="PANTHER" id="PTHR30290:SF9">
    <property type="entry name" value="OLIGOPEPTIDE-BINDING PROTEIN APPA"/>
    <property type="match status" value="1"/>
</dbReference>
<dbReference type="PANTHER" id="PTHR30290">
    <property type="entry name" value="PERIPLASMIC BINDING COMPONENT OF ABC TRANSPORTER"/>
    <property type="match status" value="1"/>
</dbReference>
<dbReference type="GO" id="GO:0043190">
    <property type="term" value="C:ATP-binding cassette (ABC) transporter complex"/>
    <property type="evidence" value="ECO:0007669"/>
    <property type="project" value="InterPro"/>
</dbReference>
<dbReference type="Pfam" id="PF00496">
    <property type="entry name" value="SBP_bac_5"/>
    <property type="match status" value="1"/>
</dbReference>
<evidence type="ECO:0000256" key="3">
    <source>
        <dbReference type="ARBA" id="ARBA00022729"/>
    </source>
</evidence>
<name>A0A7C4LZL7_UNCC3</name>
<dbReference type="Gene3D" id="3.40.190.10">
    <property type="entry name" value="Periplasmic binding protein-like II"/>
    <property type="match status" value="1"/>
</dbReference>
<dbReference type="GO" id="GO:0042597">
    <property type="term" value="C:periplasmic space"/>
    <property type="evidence" value="ECO:0007669"/>
    <property type="project" value="UniProtKB-ARBA"/>
</dbReference>
<accession>A0A7C4LZL7</accession>
<dbReference type="GO" id="GO:0015833">
    <property type="term" value="P:peptide transport"/>
    <property type="evidence" value="ECO:0007669"/>
    <property type="project" value="TreeGrafter"/>
</dbReference>
<dbReference type="InterPro" id="IPR000914">
    <property type="entry name" value="SBP_5_dom"/>
</dbReference>
<comment type="caution">
    <text evidence="6">The sequence shown here is derived from an EMBL/GenBank/DDBJ whole genome shotgun (WGS) entry which is preliminary data.</text>
</comment>
<feature type="transmembrane region" description="Helical" evidence="4">
    <location>
        <begin position="21"/>
        <end position="47"/>
    </location>
</feature>
<evidence type="ECO:0000256" key="1">
    <source>
        <dbReference type="ARBA" id="ARBA00005695"/>
    </source>
</evidence>
<evidence type="ECO:0000256" key="2">
    <source>
        <dbReference type="ARBA" id="ARBA00022448"/>
    </source>
</evidence>
<dbReference type="InterPro" id="IPR039424">
    <property type="entry name" value="SBP_5"/>
</dbReference>
<dbReference type="EMBL" id="DSYQ01000004">
    <property type="protein sequence ID" value="HGT70857.1"/>
    <property type="molecule type" value="Genomic_DNA"/>
</dbReference>
<evidence type="ECO:0000313" key="6">
    <source>
        <dbReference type="EMBL" id="HGT70857.1"/>
    </source>
</evidence>
<reference evidence="6" key="1">
    <citation type="journal article" date="2020" name="mSystems">
        <title>Genome- and Community-Level Interaction Insights into Carbon Utilization and Element Cycling Functions of Hydrothermarchaeota in Hydrothermal Sediment.</title>
        <authorList>
            <person name="Zhou Z."/>
            <person name="Liu Y."/>
            <person name="Xu W."/>
            <person name="Pan J."/>
            <person name="Luo Z.H."/>
            <person name="Li M."/>
        </authorList>
    </citation>
    <scope>NUCLEOTIDE SEQUENCE [LARGE SCALE GENOMIC DNA]</scope>
    <source>
        <strain evidence="6">SpSt-579</strain>
    </source>
</reference>
<protein>
    <recommendedName>
        <fullName evidence="5">Solute-binding protein family 5 domain-containing protein</fullName>
    </recommendedName>
</protein>
<dbReference type="Gene3D" id="3.10.105.10">
    <property type="entry name" value="Dipeptide-binding Protein, Domain 3"/>
    <property type="match status" value="1"/>
</dbReference>
<dbReference type="SUPFAM" id="SSF53850">
    <property type="entry name" value="Periplasmic binding protein-like II"/>
    <property type="match status" value="1"/>
</dbReference>
<comment type="similarity">
    <text evidence="1">Belongs to the bacterial solute-binding protein 5 family.</text>
</comment>